<keyword evidence="4" id="KW-1133">Transmembrane helix</keyword>
<organism evidence="12 13">
    <name type="scientific">Collichthys lucidus</name>
    <name type="common">Big head croaker</name>
    <name type="synonym">Sciaena lucida</name>
    <dbReference type="NCBI Taxonomy" id="240159"/>
    <lineage>
        <taxon>Eukaryota</taxon>
        <taxon>Metazoa</taxon>
        <taxon>Chordata</taxon>
        <taxon>Craniata</taxon>
        <taxon>Vertebrata</taxon>
        <taxon>Euteleostomi</taxon>
        <taxon>Actinopterygii</taxon>
        <taxon>Neopterygii</taxon>
        <taxon>Teleostei</taxon>
        <taxon>Neoteleostei</taxon>
        <taxon>Acanthomorphata</taxon>
        <taxon>Eupercaria</taxon>
        <taxon>Sciaenidae</taxon>
        <taxon>Collichthys</taxon>
    </lineage>
</organism>
<keyword evidence="3 10" id="KW-0732">Signal</keyword>
<evidence type="ECO:0000256" key="6">
    <source>
        <dbReference type="ARBA" id="ARBA00023157"/>
    </source>
</evidence>
<comment type="caution">
    <text evidence="9">Lacks conserved residue(s) required for the propagation of feature annotation.</text>
</comment>
<dbReference type="PRINTS" id="PR01265">
    <property type="entry name" value="LINKMODULE"/>
</dbReference>
<evidence type="ECO:0000256" key="5">
    <source>
        <dbReference type="ARBA" id="ARBA00023136"/>
    </source>
</evidence>
<feature type="signal peptide" evidence="10">
    <location>
        <begin position="1"/>
        <end position="18"/>
    </location>
</feature>
<dbReference type="InterPro" id="IPR043210">
    <property type="entry name" value="CD44_antigen-like"/>
</dbReference>
<dbReference type="InterPro" id="IPR000538">
    <property type="entry name" value="Link_dom"/>
</dbReference>
<dbReference type="InterPro" id="IPR016187">
    <property type="entry name" value="CTDL_fold"/>
</dbReference>
<dbReference type="AlphaFoldDB" id="A0A4U5UGR3"/>
<evidence type="ECO:0000313" key="13">
    <source>
        <dbReference type="Proteomes" id="UP000298787"/>
    </source>
</evidence>
<evidence type="ECO:0000256" key="4">
    <source>
        <dbReference type="ARBA" id="ARBA00022989"/>
    </source>
</evidence>
<keyword evidence="6 9" id="KW-1015">Disulfide bond</keyword>
<dbReference type="GO" id="GO:0006954">
    <property type="term" value="P:inflammatory response"/>
    <property type="evidence" value="ECO:0007669"/>
    <property type="project" value="TreeGrafter"/>
</dbReference>
<sequence length="148" mass="16476">MWMLLLGVTFGLLASSRSEELQVNSRGCSFAGVSLVEGADRHSLSFDNAQRVCEQLGTTLASYEQLQEAYNKKMQTCRNGWISNMTTAILRHNPHVNCSRNMTGLKVHSNVNVEELFDAYCYDQEDGPEKNCTKAFRQPEASSTDSTG</sequence>
<feature type="disulfide bond" evidence="9">
    <location>
        <begin position="77"/>
        <end position="98"/>
    </location>
</feature>
<dbReference type="STRING" id="240159.A0A4U5UGR3"/>
<dbReference type="EMBL" id="CM014084">
    <property type="protein sequence ID" value="TKS73260.1"/>
    <property type="molecule type" value="Genomic_DNA"/>
</dbReference>
<protein>
    <submittedName>
        <fullName evidence="12">Lymphatic vessel endothelial hyaluronic acid receptor 1</fullName>
    </submittedName>
</protein>
<dbReference type="GO" id="GO:0035692">
    <property type="term" value="C:macrophage migration inhibitory factor receptor complex"/>
    <property type="evidence" value="ECO:0007669"/>
    <property type="project" value="TreeGrafter"/>
</dbReference>
<accession>A0A4U5UGR3</accession>
<keyword evidence="7 12" id="KW-0675">Receptor</keyword>
<dbReference type="PROSITE" id="PS50963">
    <property type="entry name" value="LINK_2"/>
    <property type="match status" value="1"/>
</dbReference>
<evidence type="ECO:0000259" key="11">
    <source>
        <dbReference type="PROSITE" id="PS50963"/>
    </source>
</evidence>
<dbReference type="GO" id="GO:0070374">
    <property type="term" value="P:positive regulation of ERK1 and ERK2 cascade"/>
    <property type="evidence" value="ECO:0007669"/>
    <property type="project" value="TreeGrafter"/>
</dbReference>
<evidence type="ECO:0000256" key="7">
    <source>
        <dbReference type="ARBA" id="ARBA00023170"/>
    </source>
</evidence>
<dbReference type="Pfam" id="PF00193">
    <property type="entry name" value="Xlink"/>
    <property type="match status" value="1"/>
</dbReference>
<dbReference type="Gene3D" id="3.10.100.10">
    <property type="entry name" value="Mannose-Binding Protein A, subunit A"/>
    <property type="match status" value="1"/>
</dbReference>
<feature type="chain" id="PRO_5020753202" evidence="10">
    <location>
        <begin position="19"/>
        <end position="148"/>
    </location>
</feature>
<evidence type="ECO:0000256" key="1">
    <source>
        <dbReference type="ARBA" id="ARBA00004167"/>
    </source>
</evidence>
<name>A0A4U5UGR3_COLLU</name>
<keyword evidence="2" id="KW-0812">Transmembrane</keyword>
<dbReference type="PANTHER" id="PTHR10225">
    <property type="entry name" value="HYALURONAN RECEPTOR"/>
    <property type="match status" value="1"/>
</dbReference>
<feature type="domain" description="Link" evidence="11">
    <location>
        <begin position="32"/>
        <end position="123"/>
    </location>
</feature>
<evidence type="ECO:0000256" key="3">
    <source>
        <dbReference type="ARBA" id="ARBA00022729"/>
    </source>
</evidence>
<gene>
    <name evidence="12" type="ORF">D9C73_007338</name>
</gene>
<evidence type="ECO:0000256" key="10">
    <source>
        <dbReference type="SAM" id="SignalP"/>
    </source>
</evidence>
<dbReference type="SUPFAM" id="SSF56436">
    <property type="entry name" value="C-type lectin-like"/>
    <property type="match status" value="1"/>
</dbReference>
<evidence type="ECO:0000256" key="9">
    <source>
        <dbReference type="PROSITE-ProRule" id="PRU00323"/>
    </source>
</evidence>
<keyword evidence="13" id="KW-1185">Reference proteome</keyword>
<dbReference type="GO" id="GO:0004896">
    <property type="term" value="F:cytokine receptor activity"/>
    <property type="evidence" value="ECO:0007669"/>
    <property type="project" value="TreeGrafter"/>
</dbReference>
<evidence type="ECO:0000256" key="8">
    <source>
        <dbReference type="ARBA" id="ARBA00023180"/>
    </source>
</evidence>
<dbReference type="PANTHER" id="PTHR10225:SF6">
    <property type="entry name" value="CD44 ANTIGEN"/>
    <property type="match status" value="1"/>
</dbReference>
<evidence type="ECO:0000256" key="2">
    <source>
        <dbReference type="ARBA" id="ARBA00022692"/>
    </source>
</evidence>
<dbReference type="InterPro" id="IPR016186">
    <property type="entry name" value="C-type_lectin-like/link_sf"/>
</dbReference>
<comment type="subcellular location">
    <subcellularLocation>
        <location evidence="1">Membrane</location>
        <topology evidence="1">Single-pass membrane protein</topology>
    </subcellularLocation>
</comment>
<reference evidence="12 13" key="1">
    <citation type="submission" date="2019-01" db="EMBL/GenBank/DDBJ databases">
        <title>Genome Assembly of Collichthys lucidus.</title>
        <authorList>
            <person name="Cai M."/>
            <person name="Xiao S."/>
        </authorList>
    </citation>
    <scope>NUCLEOTIDE SEQUENCE [LARGE SCALE GENOMIC DNA]</scope>
    <source>
        <strain evidence="12">JT15FE1705JMU</strain>
        <tissue evidence="12">Muscle</tissue>
    </source>
</reference>
<dbReference type="Proteomes" id="UP000298787">
    <property type="component" value="Chromosome 7"/>
</dbReference>
<dbReference type="SMART" id="SM00445">
    <property type="entry name" value="LINK"/>
    <property type="match status" value="1"/>
</dbReference>
<keyword evidence="8" id="KW-0325">Glycoprotein</keyword>
<keyword evidence="5" id="KW-0472">Membrane</keyword>
<dbReference type="GO" id="GO:0016323">
    <property type="term" value="C:basolateral plasma membrane"/>
    <property type="evidence" value="ECO:0007669"/>
    <property type="project" value="TreeGrafter"/>
</dbReference>
<dbReference type="GO" id="GO:0007155">
    <property type="term" value="P:cell adhesion"/>
    <property type="evidence" value="ECO:0007669"/>
    <property type="project" value="InterPro"/>
</dbReference>
<proteinExistence type="predicted"/>
<dbReference type="GO" id="GO:0005540">
    <property type="term" value="F:hyaluronic acid binding"/>
    <property type="evidence" value="ECO:0007669"/>
    <property type="project" value="InterPro"/>
</dbReference>
<evidence type="ECO:0000313" key="12">
    <source>
        <dbReference type="EMBL" id="TKS73260.1"/>
    </source>
</evidence>